<proteinExistence type="predicted"/>
<dbReference type="EMBL" id="AJVK01036396">
    <property type="status" value="NOT_ANNOTATED_CDS"/>
    <property type="molecule type" value="Genomic_DNA"/>
</dbReference>
<sequence length="299" mass="34538">MNLSGRLRSSKGPRCLITCELKYTRSTKSSDEEAQKIRKTVYTFLWKLREKKAKCNRKENAFLTKNTEWLETSLSFELPKLKVGVRGRPDKAFDTCSERAKRFKTQDIRETCSKEMLAYATQMSYRAGGRSDIARKITDLTSQPLQPPSPKPESKSTNKTGMSDDEGLAMMIDADLSRNQYEIIREKSKVFPSYKCIQNAKKRCYPEPEYFRITEYSAEIQLQALLNLTSKRLCMAQENDFNILDDTVKEDQVDVKLICKWGFDGCTQSEYKQKFVDSQNSDGHLFITCLVPIRMVLKK</sequence>
<protein>
    <submittedName>
        <fullName evidence="1">Uncharacterized protein</fullName>
    </submittedName>
</protein>
<reference evidence="1" key="1">
    <citation type="submission" date="2022-08" db="UniProtKB">
        <authorList>
            <consortium name="EnsemblMetazoa"/>
        </authorList>
    </citation>
    <scope>IDENTIFICATION</scope>
    <source>
        <strain evidence="1">Israel</strain>
    </source>
</reference>
<name>A0A1B0DLF7_PHLPP</name>
<dbReference type="AlphaFoldDB" id="A0A1B0DLF7"/>
<keyword evidence="2" id="KW-1185">Reference proteome</keyword>
<dbReference type="Proteomes" id="UP000092462">
    <property type="component" value="Unassembled WGS sequence"/>
</dbReference>
<dbReference type="VEuPathDB" id="VectorBase:PPAPM1_008465"/>
<accession>A0A1B0DLF7</accession>
<evidence type="ECO:0000313" key="2">
    <source>
        <dbReference type="Proteomes" id="UP000092462"/>
    </source>
</evidence>
<dbReference type="VEuPathDB" id="VectorBase:PPAI009197"/>
<organism evidence="1 2">
    <name type="scientific">Phlebotomus papatasi</name>
    <name type="common">Sandfly</name>
    <dbReference type="NCBI Taxonomy" id="29031"/>
    <lineage>
        <taxon>Eukaryota</taxon>
        <taxon>Metazoa</taxon>
        <taxon>Ecdysozoa</taxon>
        <taxon>Arthropoda</taxon>
        <taxon>Hexapoda</taxon>
        <taxon>Insecta</taxon>
        <taxon>Pterygota</taxon>
        <taxon>Neoptera</taxon>
        <taxon>Endopterygota</taxon>
        <taxon>Diptera</taxon>
        <taxon>Nematocera</taxon>
        <taxon>Psychodoidea</taxon>
        <taxon>Psychodidae</taxon>
        <taxon>Phlebotomus</taxon>
        <taxon>Phlebotomus</taxon>
    </lineage>
</organism>
<dbReference type="EnsemblMetazoa" id="PPAI009197-RA">
    <property type="protein sequence ID" value="PPAI009197-PA"/>
    <property type="gene ID" value="PPAI009197"/>
</dbReference>
<evidence type="ECO:0000313" key="1">
    <source>
        <dbReference type="EnsemblMetazoa" id="PPAI009197-PA"/>
    </source>
</evidence>